<organism evidence="1 2">
    <name type="scientific">Thermoproteota archaeon</name>
    <dbReference type="NCBI Taxonomy" id="2056631"/>
    <lineage>
        <taxon>Archaea</taxon>
        <taxon>Thermoproteota</taxon>
    </lineage>
</organism>
<protein>
    <recommendedName>
        <fullName evidence="3">ArnR1-like winged helix-turn-helix domain-containing protein</fullName>
    </recommendedName>
</protein>
<evidence type="ECO:0000313" key="1">
    <source>
        <dbReference type="EMBL" id="RLE50121.1"/>
    </source>
</evidence>
<evidence type="ECO:0000313" key="2">
    <source>
        <dbReference type="Proteomes" id="UP000281962"/>
    </source>
</evidence>
<dbReference type="AlphaFoldDB" id="A0A497ET73"/>
<dbReference type="Proteomes" id="UP000281962">
    <property type="component" value="Unassembled WGS sequence"/>
</dbReference>
<dbReference type="EMBL" id="QMQY01000072">
    <property type="protein sequence ID" value="RLE50121.1"/>
    <property type="molecule type" value="Genomic_DNA"/>
</dbReference>
<proteinExistence type="predicted"/>
<reference evidence="1 2" key="1">
    <citation type="submission" date="2018-06" db="EMBL/GenBank/DDBJ databases">
        <title>Extensive metabolic versatility and redundancy in microbially diverse, dynamic hydrothermal sediments.</title>
        <authorList>
            <person name="Dombrowski N."/>
            <person name="Teske A."/>
            <person name="Baker B.J."/>
        </authorList>
    </citation>
    <scope>NUCLEOTIDE SEQUENCE [LARGE SCALE GENOMIC DNA]</scope>
    <source>
        <strain evidence="1">B30_G17</strain>
    </source>
</reference>
<sequence>MESIKVIARKILFLISQGISLRTEIKEILNLSDREYEAALGFLFSMGYLDEVDNSFHQCSGCPLTKYCLVSSRNSGGVRTLTITKKGLIFLKRSQIDGDKK</sequence>
<name>A0A497ET73_9CREN</name>
<evidence type="ECO:0008006" key="3">
    <source>
        <dbReference type="Google" id="ProtNLM"/>
    </source>
</evidence>
<comment type="caution">
    <text evidence="1">The sequence shown here is derived from an EMBL/GenBank/DDBJ whole genome shotgun (WGS) entry which is preliminary data.</text>
</comment>
<gene>
    <name evidence="1" type="ORF">DRJ21_01950</name>
</gene>
<accession>A0A497ET73</accession>